<keyword evidence="9" id="KW-1185">Reference proteome</keyword>
<protein>
    <submittedName>
        <fullName evidence="8">Na/Pi cotransporter family protein</fullName>
    </submittedName>
</protein>
<feature type="transmembrane region" description="Helical" evidence="7">
    <location>
        <begin position="229"/>
        <end position="250"/>
    </location>
</feature>
<feature type="region of interest" description="Disordered" evidence="6">
    <location>
        <begin position="516"/>
        <end position="551"/>
    </location>
</feature>
<evidence type="ECO:0000256" key="1">
    <source>
        <dbReference type="ARBA" id="ARBA00004651"/>
    </source>
</evidence>
<dbReference type="InterPro" id="IPR003841">
    <property type="entry name" value="Na/Pi_transpt"/>
</dbReference>
<evidence type="ECO:0000256" key="6">
    <source>
        <dbReference type="SAM" id="MobiDB-lite"/>
    </source>
</evidence>
<dbReference type="PANTHER" id="PTHR10010:SF46">
    <property type="entry name" value="SODIUM-DEPENDENT PHOSPHATE TRANSPORT PROTEIN 2B"/>
    <property type="match status" value="1"/>
</dbReference>
<dbReference type="GO" id="GO:0005436">
    <property type="term" value="F:sodium:phosphate symporter activity"/>
    <property type="evidence" value="ECO:0007669"/>
    <property type="project" value="InterPro"/>
</dbReference>
<evidence type="ECO:0000256" key="2">
    <source>
        <dbReference type="ARBA" id="ARBA00022475"/>
    </source>
</evidence>
<feature type="transmembrane region" description="Helical" evidence="7">
    <location>
        <begin position="194"/>
        <end position="217"/>
    </location>
</feature>
<sequence>MITDGLKQAAGKSLRSILANWTNTPLKGIASGFFMTAIVQSSSAVTVAAIGFVNAGLISMRQALGIVYGSNIGTAMTAWLVALLGFNLNIPAFALPLVGIGMLIKLIKQEGQAAAFGMALVGFGLFFIGIDVLKTAFEGVIQTFDLTQFNAEGISGVLIYLLLGITLTVLTQSSSASIALTITAGTSGMVGLNAAAAMIIGANVGTTSTAALASIAATSHAKRVALAQVIFNVGTGLVALLILPLMFLVIEGLSRFLGLAALPSVTLALFHTVFNVIGVMMIYPLNNRLANFLERCFISRQQKQSLPKYLDKAIAKTPILAVNAITLELIDVSQRVRQMVTEGLSSRPQTEQDFHAETNNIKRLLAEVSRFIVSLDRHALSEETIKQLATLLRIDQYLLSCTGLSSHLLEYRQLLNLIRDNRIYGDVETFYRTVDLYLQQDFIKSEAAKKHSKTQFSHIHKLHNETKAQLLLAGAQSQLSIEQMLEVIDALENLQKISEQWHKATNNLRRLYTESGTTQQHLGKEAQLQDSKDSDTPPPQNQPLSPHVENL</sequence>
<organism evidence="8 9">
    <name type="scientific">Pseudomaricurvus hydrocarbonicus</name>
    <dbReference type="NCBI Taxonomy" id="1470433"/>
    <lineage>
        <taxon>Bacteria</taxon>
        <taxon>Pseudomonadati</taxon>
        <taxon>Pseudomonadota</taxon>
        <taxon>Gammaproteobacteria</taxon>
        <taxon>Cellvibrionales</taxon>
        <taxon>Cellvibrionaceae</taxon>
        <taxon>Pseudomaricurvus</taxon>
    </lineage>
</organism>
<name>A0A9E5MP14_9GAMM</name>
<comment type="subcellular location">
    <subcellularLocation>
        <location evidence="1">Cell membrane</location>
        <topology evidence="1">Multi-pass membrane protein</topology>
    </subcellularLocation>
</comment>
<keyword evidence="4 7" id="KW-1133">Transmembrane helix</keyword>
<evidence type="ECO:0000313" key="8">
    <source>
        <dbReference type="EMBL" id="NHO67828.1"/>
    </source>
</evidence>
<feature type="transmembrane region" description="Helical" evidence="7">
    <location>
        <begin position="114"/>
        <end position="137"/>
    </location>
</feature>
<feature type="transmembrane region" description="Helical" evidence="7">
    <location>
        <begin position="29"/>
        <end position="53"/>
    </location>
</feature>
<evidence type="ECO:0000256" key="4">
    <source>
        <dbReference type="ARBA" id="ARBA00022989"/>
    </source>
</evidence>
<dbReference type="GO" id="GO:0044341">
    <property type="term" value="P:sodium-dependent phosphate transport"/>
    <property type="evidence" value="ECO:0007669"/>
    <property type="project" value="InterPro"/>
</dbReference>
<dbReference type="Proteomes" id="UP000787472">
    <property type="component" value="Unassembled WGS sequence"/>
</dbReference>
<dbReference type="GO" id="GO:0005886">
    <property type="term" value="C:plasma membrane"/>
    <property type="evidence" value="ECO:0007669"/>
    <property type="project" value="UniProtKB-SubCell"/>
</dbReference>
<keyword evidence="2" id="KW-1003">Cell membrane</keyword>
<evidence type="ECO:0000313" key="9">
    <source>
        <dbReference type="Proteomes" id="UP000787472"/>
    </source>
</evidence>
<gene>
    <name evidence="8" type="ORF">G8770_19965</name>
</gene>
<evidence type="ECO:0000256" key="5">
    <source>
        <dbReference type="ARBA" id="ARBA00023136"/>
    </source>
</evidence>
<dbReference type="Pfam" id="PF02690">
    <property type="entry name" value="Na_Pi_cotrans"/>
    <property type="match status" value="1"/>
</dbReference>
<comment type="caution">
    <text evidence="8">The sequence shown here is derived from an EMBL/GenBank/DDBJ whole genome shotgun (WGS) entry which is preliminary data.</text>
</comment>
<keyword evidence="5 7" id="KW-0472">Membrane</keyword>
<dbReference type="AlphaFoldDB" id="A0A9E5MP14"/>
<reference evidence="8" key="1">
    <citation type="submission" date="2020-03" db="EMBL/GenBank/DDBJ databases">
        <authorList>
            <person name="Guo F."/>
        </authorList>
    </citation>
    <scope>NUCLEOTIDE SEQUENCE</scope>
    <source>
        <strain evidence="8">JCM 30134</strain>
    </source>
</reference>
<dbReference type="PANTHER" id="PTHR10010">
    <property type="entry name" value="SOLUTE CARRIER FAMILY 34 SODIUM PHOSPHATE , MEMBER 2-RELATED"/>
    <property type="match status" value="1"/>
</dbReference>
<proteinExistence type="predicted"/>
<dbReference type="NCBIfam" id="NF037997">
    <property type="entry name" value="Na_Pi_symport"/>
    <property type="match status" value="1"/>
</dbReference>
<evidence type="ECO:0000256" key="7">
    <source>
        <dbReference type="SAM" id="Phobius"/>
    </source>
</evidence>
<dbReference type="EMBL" id="JAAONZ010000020">
    <property type="protein sequence ID" value="NHO67828.1"/>
    <property type="molecule type" value="Genomic_DNA"/>
</dbReference>
<accession>A0A9E5MP14</accession>
<feature type="transmembrane region" description="Helical" evidence="7">
    <location>
        <begin position="257"/>
        <end position="283"/>
    </location>
</feature>
<feature type="transmembrane region" description="Helical" evidence="7">
    <location>
        <begin position="157"/>
        <end position="182"/>
    </location>
</feature>
<keyword evidence="3 7" id="KW-0812">Transmembrane</keyword>
<evidence type="ECO:0000256" key="3">
    <source>
        <dbReference type="ARBA" id="ARBA00022692"/>
    </source>
</evidence>